<keyword evidence="3" id="KW-1185">Reference proteome</keyword>
<dbReference type="AlphaFoldDB" id="F5SWY6"/>
<keyword evidence="1" id="KW-1133">Transmembrane helix</keyword>
<accession>F5SWY6</accession>
<dbReference type="eggNOG" id="ENOG5032YU8">
    <property type="taxonomic scope" value="Bacteria"/>
</dbReference>
<evidence type="ECO:0000256" key="1">
    <source>
        <dbReference type="SAM" id="Phobius"/>
    </source>
</evidence>
<dbReference type="EMBL" id="AFIG01000001">
    <property type="protein sequence ID" value="EGL54879.1"/>
    <property type="molecule type" value="Genomic_DNA"/>
</dbReference>
<gene>
    <name evidence="2" type="ORF">MAMP_01873</name>
</gene>
<proteinExistence type="predicted"/>
<dbReference type="Proteomes" id="UP000003544">
    <property type="component" value="Unassembled WGS sequence"/>
</dbReference>
<dbReference type="Pfam" id="PF20125">
    <property type="entry name" value="DUF6515"/>
    <property type="match status" value="1"/>
</dbReference>
<sequence>MHDGYHHERPGRIPPYYFGYSLPQGVALALLAGVTYAVVDGMYYYRKEGDRYVYVSTPPAGTYTVVEKAASTTSSSALEPGTIVSQLPKSAKKVEYQGQAYYVVGENWYLPVSGNSIGNYVVVTNPLR</sequence>
<dbReference type="STRING" id="1026882.MAMP_01873"/>
<name>F5SWY6_9GAMM</name>
<reference evidence="2 3" key="1">
    <citation type="journal article" date="2011" name="J. Bacteriol.">
        <title>Draft genome sequence of Methylophaga aminisulfidivorans MP T.</title>
        <authorList>
            <person name="Han G.H."/>
            <person name="Kim W."/>
            <person name="Chun J."/>
            <person name="Kim S.W."/>
        </authorList>
    </citation>
    <scope>NUCLEOTIDE SEQUENCE [LARGE SCALE GENOMIC DNA]</scope>
    <source>
        <strain evidence="3">MP(T)</strain>
    </source>
</reference>
<evidence type="ECO:0000313" key="3">
    <source>
        <dbReference type="Proteomes" id="UP000003544"/>
    </source>
</evidence>
<organism evidence="2 3">
    <name type="scientific">Methylophaga aminisulfidivorans MP</name>
    <dbReference type="NCBI Taxonomy" id="1026882"/>
    <lineage>
        <taxon>Bacteria</taxon>
        <taxon>Pseudomonadati</taxon>
        <taxon>Pseudomonadota</taxon>
        <taxon>Gammaproteobacteria</taxon>
        <taxon>Thiotrichales</taxon>
        <taxon>Piscirickettsiaceae</taxon>
        <taxon>Methylophaga</taxon>
    </lineage>
</organism>
<keyword evidence="1" id="KW-0812">Transmembrane</keyword>
<evidence type="ECO:0000313" key="2">
    <source>
        <dbReference type="EMBL" id="EGL54879.1"/>
    </source>
</evidence>
<comment type="caution">
    <text evidence="2">The sequence shown here is derived from an EMBL/GenBank/DDBJ whole genome shotgun (WGS) entry which is preliminary data.</text>
</comment>
<keyword evidence="1" id="KW-0472">Membrane</keyword>
<dbReference type="InterPro" id="IPR045398">
    <property type="entry name" value="DUF6515"/>
</dbReference>
<protein>
    <submittedName>
        <fullName evidence="2">Uncharacterized protein</fullName>
    </submittedName>
</protein>
<feature type="transmembrane region" description="Helical" evidence="1">
    <location>
        <begin position="20"/>
        <end position="39"/>
    </location>
</feature>